<dbReference type="EMBL" id="CAUYUJ010015947">
    <property type="protein sequence ID" value="CAK0860072.1"/>
    <property type="molecule type" value="Genomic_DNA"/>
</dbReference>
<organism evidence="2 3">
    <name type="scientific">Prorocentrum cordatum</name>
    <dbReference type="NCBI Taxonomy" id="2364126"/>
    <lineage>
        <taxon>Eukaryota</taxon>
        <taxon>Sar</taxon>
        <taxon>Alveolata</taxon>
        <taxon>Dinophyceae</taxon>
        <taxon>Prorocentrales</taxon>
        <taxon>Prorocentraceae</taxon>
        <taxon>Prorocentrum</taxon>
    </lineage>
</organism>
<sequence length="127" mass="13418">MRQHCETDFGDTTRAQQVRSEAMRKKKGQSRGREEGVRQGDEDRAKGRHGGPQAAGGSCTEATRTRTPRQASSLSTTISVSRGRRTSCSPAGAAQAGSLSTQAPSGTEICSSTASARSSSTRACRRE</sequence>
<protein>
    <submittedName>
        <fullName evidence="2">Uncharacterized protein</fullName>
    </submittedName>
</protein>
<comment type="caution">
    <text evidence="2">The sequence shown here is derived from an EMBL/GenBank/DDBJ whole genome shotgun (WGS) entry which is preliminary data.</text>
</comment>
<keyword evidence="3" id="KW-1185">Reference proteome</keyword>
<reference evidence="2" key="1">
    <citation type="submission" date="2023-10" db="EMBL/GenBank/DDBJ databases">
        <authorList>
            <person name="Chen Y."/>
            <person name="Shah S."/>
            <person name="Dougan E. K."/>
            <person name="Thang M."/>
            <person name="Chan C."/>
        </authorList>
    </citation>
    <scope>NUCLEOTIDE SEQUENCE [LARGE SCALE GENOMIC DNA]</scope>
</reference>
<feature type="compositionally biased region" description="Polar residues" evidence="1">
    <location>
        <begin position="68"/>
        <end position="80"/>
    </location>
</feature>
<feature type="compositionally biased region" description="Polar residues" evidence="1">
    <location>
        <begin position="97"/>
        <end position="109"/>
    </location>
</feature>
<feature type="compositionally biased region" description="Low complexity" evidence="1">
    <location>
        <begin position="110"/>
        <end position="127"/>
    </location>
</feature>
<gene>
    <name evidence="2" type="ORF">PCOR1329_LOCUS49148</name>
</gene>
<evidence type="ECO:0000313" key="3">
    <source>
        <dbReference type="Proteomes" id="UP001189429"/>
    </source>
</evidence>
<dbReference type="Proteomes" id="UP001189429">
    <property type="component" value="Unassembled WGS sequence"/>
</dbReference>
<feature type="compositionally biased region" description="Basic and acidic residues" evidence="1">
    <location>
        <begin position="31"/>
        <end position="45"/>
    </location>
</feature>
<evidence type="ECO:0000313" key="2">
    <source>
        <dbReference type="EMBL" id="CAK0860072.1"/>
    </source>
</evidence>
<feature type="region of interest" description="Disordered" evidence="1">
    <location>
        <begin position="1"/>
        <end position="127"/>
    </location>
</feature>
<accession>A0ABN9UM65</accession>
<proteinExistence type="predicted"/>
<evidence type="ECO:0000256" key="1">
    <source>
        <dbReference type="SAM" id="MobiDB-lite"/>
    </source>
</evidence>
<name>A0ABN9UM65_9DINO</name>